<proteinExistence type="predicted"/>
<keyword evidence="2" id="KW-1185">Reference proteome</keyword>
<name>A0A158KN87_9BURK</name>
<sequence length="62" mass="6416">MASMLFALSLDELAASPPISIDIALLPALVDIDGARTRAAVLGPRAQYLHGGLRVINCGVSL</sequence>
<dbReference type="Proteomes" id="UP000054925">
    <property type="component" value="Unassembled WGS sequence"/>
</dbReference>
<evidence type="ECO:0000313" key="1">
    <source>
        <dbReference type="EMBL" id="SAL82592.1"/>
    </source>
</evidence>
<gene>
    <name evidence="1" type="ORF">AWB67_06166</name>
</gene>
<organism evidence="1 2">
    <name type="scientific">Caballeronia terrestris</name>
    <dbReference type="NCBI Taxonomy" id="1226301"/>
    <lineage>
        <taxon>Bacteria</taxon>
        <taxon>Pseudomonadati</taxon>
        <taxon>Pseudomonadota</taxon>
        <taxon>Betaproteobacteria</taxon>
        <taxon>Burkholderiales</taxon>
        <taxon>Burkholderiaceae</taxon>
        <taxon>Caballeronia</taxon>
    </lineage>
</organism>
<evidence type="ECO:0000313" key="2">
    <source>
        <dbReference type="Proteomes" id="UP000054925"/>
    </source>
</evidence>
<protein>
    <submittedName>
        <fullName evidence="1">Uncharacterized protein</fullName>
    </submittedName>
</protein>
<dbReference type="EMBL" id="FCOL02000079">
    <property type="protein sequence ID" value="SAL82592.1"/>
    <property type="molecule type" value="Genomic_DNA"/>
</dbReference>
<dbReference type="RefSeq" id="WP_087659873.1">
    <property type="nucleotide sequence ID" value="NZ_FCOL02000079.1"/>
</dbReference>
<accession>A0A158KN87</accession>
<dbReference type="AlphaFoldDB" id="A0A158KN87"/>
<reference evidence="1" key="1">
    <citation type="submission" date="2016-01" db="EMBL/GenBank/DDBJ databases">
        <authorList>
            <person name="Peeters C."/>
        </authorList>
    </citation>
    <scope>NUCLEOTIDE SEQUENCE [LARGE SCALE GENOMIC DNA]</scope>
    <source>
        <strain evidence="1">LMG 22937</strain>
    </source>
</reference>
<comment type="caution">
    <text evidence="1">The sequence shown here is derived from an EMBL/GenBank/DDBJ whole genome shotgun (WGS) entry which is preliminary data.</text>
</comment>